<feature type="transmembrane region" description="Helical" evidence="6">
    <location>
        <begin position="137"/>
        <end position="161"/>
    </location>
</feature>
<feature type="transmembrane region" description="Helical" evidence="6">
    <location>
        <begin position="261"/>
        <end position="281"/>
    </location>
</feature>
<dbReference type="Pfam" id="PF00528">
    <property type="entry name" value="BPD_transp_1"/>
    <property type="match status" value="1"/>
</dbReference>
<evidence type="ECO:0000256" key="7">
    <source>
        <dbReference type="SAM" id="MobiDB-lite"/>
    </source>
</evidence>
<comment type="similarity">
    <text evidence="6">Belongs to the binding-protein-dependent transport system permease family.</text>
</comment>
<reference evidence="9 10" key="1">
    <citation type="journal article" date="2017" name="Int. J. Syst. Evol. Microbiol.">
        <title>Pseudokineococcus basanitobsidens sp. nov., isolated from volcanic rock.</title>
        <authorList>
            <person name="Lee D.W."/>
            <person name="Park M.Y."/>
            <person name="Kim J.J."/>
            <person name="Kim B.S."/>
        </authorList>
    </citation>
    <scope>NUCLEOTIDE SEQUENCE [LARGE SCALE GENOMIC DNA]</scope>
    <source>
        <strain evidence="9 10">DSM 103726</strain>
    </source>
</reference>
<evidence type="ECO:0000256" key="4">
    <source>
        <dbReference type="ARBA" id="ARBA00022989"/>
    </source>
</evidence>
<proteinExistence type="inferred from homology"/>
<gene>
    <name evidence="9" type="ORF">WDZ17_14615</name>
</gene>
<evidence type="ECO:0000256" key="1">
    <source>
        <dbReference type="ARBA" id="ARBA00004141"/>
    </source>
</evidence>
<dbReference type="CDD" id="cd06261">
    <property type="entry name" value="TM_PBP2"/>
    <property type="match status" value="1"/>
</dbReference>
<feature type="transmembrane region" description="Helical" evidence="6">
    <location>
        <begin position="60"/>
        <end position="80"/>
    </location>
</feature>
<comment type="subcellular location">
    <subcellularLocation>
        <location evidence="6">Cell membrane</location>
        <topology evidence="6">Multi-pass membrane protein</topology>
    </subcellularLocation>
    <subcellularLocation>
        <location evidence="1">Membrane</location>
        <topology evidence="1">Multi-pass membrane protein</topology>
    </subcellularLocation>
</comment>
<evidence type="ECO:0000256" key="2">
    <source>
        <dbReference type="ARBA" id="ARBA00022448"/>
    </source>
</evidence>
<feature type="transmembrane region" description="Helical" evidence="6">
    <location>
        <begin position="167"/>
        <end position="187"/>
    </location>
</feature>
<organism evidence="9 10">
    <name type="scientific">Pseudokineococcus basanitobsidens</name>
    <dbReference type="NCBI Taxonomy" id="1926649"/>
    <lineage>
        <taxon>Bacteria</taxon>
        <taxon>Bacillati</taxon>
        <taxon>Actinomycetota</taxon>
        <taxon>Actinomycetes</taxon>
        <taxon>Kineosporiales</taxon>
        <taxon>Kineosporiaceae</taxon>
        <taxon>Pseudokineococcus</taxon>
    </lineage>
</organism>
<feature type="transmembrane region" description="Helical" evidence="6">
    <location>
        <begin position="104"/>
        <end position="125"/>
    </location>
</feature>
<dbReference type="PANTHER" id="PTHR30177">
    <property type="entry name" value="GLYCINE BETAINE/L-PROLINE TRANSPORT SYSTEM PERMEASE PROTEIN PROW"/>
    <property type="match status" value="1"/>
</dbReference>
<feature type="domain" description="ABC transmembrane type-1" evidence="8">
    <location>
        <begin position="100"/>
        <end position="281"/>
    </location>
</feature>
<dbReference type="Gene3D" id="1.10.3720.10">
    <property type="entry name" value="MetI-like"/>
    <property type="match status" value="1"/>
</dbReference>
<keyword evidence="2 6" id="KW-0813">Transport</keyword>
<feature type="region of interest" description="Disordered" evidence="7">
    <location>
        <begin position="1"/>
        <end position="50"/>
    </location>
</feature>
<dbReference type="EMBL" id="JBBIAA010000025">
    <property type="protein sequence ID" value="MEJ5946527.1"/>
    <property type="molecule type" value="Genomic_DNA"/>
</dbReference>
<dbReference type="InterPro" id="IPR000515">
    <property type="entry name" value="MetI-like"/>
</dbReference>
<feature type="transmembrane region" description="Helical" evidence="6">
    <location>
        <begin position="208"/>
        <end position="241"/>
    </location>
</feature>
<evidence type="ECO:0000256" key="3">
    <source>
        <dbReference type="ARBA" id="ARBA00022692"/>
    </source>
</evidence>
<evidence type="ECO:0000256" key="6">
    <source>
        <dbReference type="RuleBase" id="RU363032"/>
    </source>
</evidence>
<sequence>MSTTTTSPGGGDGRPAQDLADETREGRAEREAPGVQEAGTPAGSEEPERRRGVLREHARLVVQPLVVLAVLGLYALWLNLTEVSGTAAPLLTPGSVLSLTGEHLSLTVAASLVVLVIGIPLGVLLTRPGARGAAGPVVLVANFGQAAPAIGLIVLLAIWLGADFRTAVVSLVAYGVLPVLAGTITGLRGVDQRLVEAGRGMGMSSAAVLVRVELPLAVPVMLSGVRTALVLVTGTATLAAFINGGGLGELITTGITLDDPLLLASGALLVALLALLVDWLGRVVEEVARPKGL</sequence>
<keyword evidence="3 6" id="KW-0812">Transmembrane</keyword>
<dbReference type="InterPro" id="IPR035906">
    <property type="entry name" value="MetI-like_sf"/>
</dbReference>
<evidence type="ECO:0000256" key="5">
    <source>
        <dbReference type="ARBA" id="ARBA00023136"/>
    </source>
</evidence>
<evidence type="ECO:0000259" key="8">
    <source>
        <dbReference type="PROSITE" id="PS50928"/>
    </source>
</evidence>
<evidence type="ECO:0000313" key="10">
    <source>
        <dbReference type="Proteomes" id="UP001387100"/>
    </source>
</evidence>
<keyword evidence="10" id="KW-1185">Reference proteome</keyword>
<accession>A0ABU8RN48</accession>
<dbReference type="PROSITE" id="PS50928">
    <property type="entry name" value="ABC_TM1"/>
    <property type="match status" value="1"/>
</dbReference>
<keyword evidence="4 6" id="KW-1133">Transmembrane helix</keyword>
<dbReference type="Proteomes" id="UP001387100">
    <property type="component" value="Unassembled WGS sequence"/>
</dbReference>
<dbReference type="InterPro" id="IPR051204">
    <property type="entry name" value="ABC_transp_perm/SBD"/>
</dbReference>
<keyword evidence="5 6" id="KW-0472">Membrane</keyword>
<evidence type="ECO:0000313" key="9">
    <source>
        <dbReference type="EMBL" id="MEJ5946527.1"/>
    </source>
</evidence>
<comment type="caution">
    <text evidence="9">The sequence shown here is derived from an EMBL/GenBank/DDBJ whole genome shotgun (WGS) entry which is preliminary data.</text>
</comment>
<dbReference type="SUPFAM" id="SSF161098">
    <property type="entry name" value="MetI-like"/>
    <property type="match status" value="1"/>
</dbReference>
<name>A0ABU8RN48_9ACTN</name>
<feature type="compositionally biased region" description="Basic and acidic residues" evidence="7">
    <location>
        <begin position="21"/>
        <end position="32"/>
    </location>
</feature>
<protein>
    <submittedName>
        <fullName evidence="9">ABC transporter permease</fullName>
    </submittedName>
</protein>
<dbReference type="PANTHER" id="PTHR30177:SF4">
    <property type="entry name" value="OSMOPROTECTANT IMPORT PERMEASE PROTEIN OSMW"/>
    <property type="match status" value="1"/>
</dbReference>